<dbReference type="STRING" id="1348114.OM33_11105"/>
<keyword evidence="2" id="KW-1185">Reference proteome</keyword>
<dbReference type="KEGG" id="pseo:OM33_11105"/>
<dbReference type="OrthoDB" id="6238772at2"/>
<accession>A0A0A7EGB6</accession>
<reference evidence="1 2" key="1">
    <citation type="submission" date="2014-11" db="EMBL/GenBank/DDBJ databases">
        <title>Complete Genome Sequence of Pseudoalteromonas sp. Strain OCN003 Isolated from Kaneohe Bay, Oahu, Hawaii.</title>
        <authorList>
            <person name="Beurmann S."/>
            <person name="Videau P."/>
            <person name="Ushijima B."/>
            <person name="Smith A.M."/>
            <person name="Aeby G.S."/>
            <person name="Callahan S.M."/>
            <person name="Belcaid M."/>
        </authorList>
    </citation>
    <scope>NUCLEOTIDE SEQUENCE [LARGE SCALE GENOMIC DNA]</scope>
    <source>
        <strain evidence="1 2">OCN003</strain>
    </source>
</reference>
<protein>
    <recommendedName>
        <fullName evidence="3">Orphan protein</fullName>
    </recommendedName>
</protein>
<organism evidence="1 2">
    <name type="scientific">Pseudoalteromonas piratica</name>
    <dbReference type="NCBI Taxonomy" id="1348114"/>
    <lineage>
        <taxon>Bacteria</taxon>
        <taxon>Pseudomonadati</taxon>
        <taxon>Pseudomonadota</taxon>
        <taxon>Gammaproteobacteria</taxon>
        <taxon>Alteromonadales</taxon>
        <taxon>Pseudoalteromonadaceae</taxon>
        <taxon>Pseudoalteromonas</taxon>
    </lineage>
</organism>
<dbReference type="AlphaFoldDB" id="A0A0A7EGB6"/>
<dbReference type="EMBL" id="CP009888">
    <property type="protein sequence ID" value="AIY65644.1"/>
    <property type="molecule type" value="Genomic_DNA"/>
</dbReference>
<evidence type="ECO:0000313" key="1">
    <source>
        <dbReference type="EMBL" id="AIY65644.1"/>
    </source>
</evidence>
<dbReference type="HOGENOM" id="CLU_183676_0_0_6"/>
<evidence type="ECO:0000313" key="2">
    <source>
        <dbReference type="Proteomes" id="UP000030341"/>
    </source>
</evidence>
<evidence type="ECO:0008006" key="3">
    <source>
        <dbReference type="Google" id="ProtNLM"/>
    </source>
</evidence>
<gene>
    <name evidence="1" type="ORF">OM33_11105</name>
</gene>
<name>A0A0A7EGB6_9GAMM</name>
<proteinExistence type="predicted"/>
<dbReference type="RefSeq" id="WP_038641713.1">
    <property type="nucleotide sequence ID" value="NZ_CP009888.1"/>
</dbReference>
<sequence>MKDWLNVQDYLFAIDQVGDWEGQEETVAENLNELIHIAWQTLPEESDAETIDRIIEGIWEHLRGDTAILDAENEELIDWVLHYVAHQLENNLDEEI</sequence>
<dbReference type="Proteomes" id="UP000030341">
    <property type="component" value="Chromosome 1"/>
</dbReference>
<dbReference type="eggNOG" id="ENOG5032S6T">
    <property type="taxonomic scope" value="Bacteria"/>
</dbReference>